<protein>
    <recommendedName>
        <fullName evidence="9">Protein translocase subunit SecD</fullName>
    </recommendedName>
</protein>
<evidence type="ECO:0000256" key="4">
    <source>
        <dbReference type="ARBA" id="ARBA00022692"/>
    </source>
</evidence>
<sequence length="570" mass="59994">MAQSTPVKMAVRTLIWLLVIFGVLTATLAGGVLWGGASWTPKLGLDLEGGTQIILAPQLESGQEVTSEQLDQAVSIIRQRVDASGTTEAEISTQGANNIVVSIPGTPDEETLNRIESSAKLEFRPVLLADVSTATTSTSSPGATPTVDPNLSTTPTASPTNASDLAYVTPALQGEFDNFDCSAAPTSSEPAPADQPLVTCDDNGVKYVLGPVEIEGADIADASSGVATTQNGSSTGQWVVDLTFNDQGTKEFAAVTTRLFGLTGVQNQFAIVLDGRVITAPTTGGAFTDGRAQISGSFTQESAKTLADQLKFGALPIGFTVQSSDTISATLGSTQLMSGLIAGIIGLLLVVVYSLIQYRALGLVTVASLIIAGAMTYLVIALMSWRIDFRLSLAGVAGLIVAIGFTADSFIVYFERIRDELRDGRTLGGAVEAGWKRAKRTIYAAKAVNLLSAIVLYVLAVGNVKGFALTLGVTTIIDVIVVIMFTHPVLRLLAATRFFQSGRPITGLDPTALGAIYRGRAEFRKPVDVSAAKRTGSNREAVRRQTIAERKAAQLTMERPGDTSDDRKDD</sequence>
<dbReference type="NCBIfam" id="TIGR01129">
    <property type="entry name" value="secD"/>
    <property type="match status" value="1"/>
</dbReference>
<feature type="transmembrane region" description="Helical" evidence="9">
    <location>
        <begin position="336"/>
        <end position="356"/>
    </location>
</feature>
<keyword evidence="7 9" id="KW-0811">Translocation</keyword>
<feature type="transmembrane region" description="Helical" evidence="9">
    <location>
        <begin position="363"/>
        <end position="385"/>
    </location>
</feature>
<dbReference type="PANTHER" id="PTHR30081:SF1">
    <property type="entry name" value="PROTEIN TRANSLOCASE SUBUNIT SECD"/>
    <property type="match status" value="1"/>
</dbReference>
<comment type="function">
    <text evidence="9">Part of the Sec protein translocase complex. Interacts with the SecYEG preprotein conducting channel. SecDF uses the proton motive force (PMF) to complete protein translocation after the ATP-dependent function of SecA.</text>
</comment>
<organism evidence="14 15">
    <name type="scientific">Herbiconiux aconitum</name>
    <dbReference type="NCBI Taxonomy" id="2970913"/>
    <lineage>
        <taxon>Bacteria</taxon>
        <taxon>Bacillati</taxon>
        <taxon>Actinomycetota</taxon>
        <taxon>Actinomycetes</taxon>
        <taxon>Micrococcales</taxon>
        <taxon>Microbacteriaceae</taxon>
        <taxon>Herbiconiux</taxon>
    </lineage>
</organism>
<keyword evidence="5 9" id="KW-0653">Protein transport</keyword>
<dbReference type="PANTHER" id="PTHR30081">
    <property type="entry name" value="PROTEIN-EXPORT MEMBRANE PROTEIN SEC"/>
    <property type="match status" value="1"/>
</dbReference>
<comment type="caution">
    <text evidence="14">The sequence shown here is derived from an EMBL/GenBank/DDBJ whole genome shotgun (WGS) entry which is preliminary data.</text>
</comment>
<dbReference type="SUPFAM" id="SSF82866">
    <property type="entry name" value="Multidrug efflux transporter AcrB transmembrane domain"/>
    <property type="match status" value="1"/>
</dbReference>
<evidence type="ECO:0000256" key="6">
    <source>
        <dbReference type="ARBA" id="ARBA00022989"/>
    </source>
</evidence>
<dbReference type="InterPro" id="IPR022813">
    <property type="entry name" value="SecD/SecF_arch_bac"/>
</dbReference>
<dbReference type="InterPro" id="IPR005791">
    <property type="entry name" value="SecD"/>
</dbReference>
<feature type="region of interest" description="Disordered" evidence="10">
    <location>
        <begin position="133"/>
        <end position="162"/>
    </location>
</feature>
<evidence type="ECO:0000313" key="14">
    <source>
        <dbReference type="EMBL" id="MCS5719527.1"/>
    </source>
</evidence>
<keyword evidence="2 9" id="KW-0813">Transport</keyword>
<dbReference type="InterPro" id="IPR054384">
    <property type="entry name" value="SecDF_P1_head"/>
</dbReference>
<evidence type="ECO:0000256" key="9">
    <source>
        <dbReference type="HAMAP-Rule" id="MF_01463"/>
    </source>
</evidence>
<dbReference type="InterPro" id="IPR055344">
    <property type="entry name" value="SecD_SecF_C_bact"/>
</dbReference>
<feature type="region of interest" description="Disordered" evidence="10">
    <location>
        <begin position="551"/>
        <end position="570"/>
    </location>
</feature>
<feature type="compositionally biased region" description="Basic and acidic residues" evidence="10">
    <location>
        <begin position="559"/>
        <end position="570"/>
    </location>
</feature>
<evidence type="ECO:0000256" key="10">
    <source>
        <dbReference type="SAM" id="MobiDB-lite"/>
    </source>
</evidence>
<dbReference type="InterPro" id="IPR048631">
    <property type="entry name" value="SecD_1st"/>
</dbReference>
<proteinExistence type="inferred from homology"/>
<comment type="subunit">
    <text evidence="9">Forms a complex with SecF. Part of the essential Sec protein translocation apparatus which comprises SecA, SecYEG and auxiliary proteins SecDF. Other proteins may also be involved.</text>
</comment>
<feature type="domain" description="Protein export membrane protein SecD/SecF C-terminal" evidence="11">
    <location>
        <begin position="320"/>
        <end position="493"/>
    </location>
</feature>
<comment type="similarity">
    <text evidence="9">Belongs to the SecD/SecF family. SecD subfamily.</text>
</comment>
<dbReference type="HAMAP" id="MF_01463_B">
    <property type="entry name" value="SecD_B"/>
    <property type="match status" value="1"/>
</dbReference>
<keyword evidence="3 9" id="KW-1003">Cell membrane</keyword>
<evidence type="ECO:0000259" key="13">
    <source>
        <dbReference type="Pfam" id="PF22599"/>
    </source>
</evidence>
<comment type="subcellular location">
    <subcellularLocation>
        <location evidence="1 9">Cell membrane</location>
        <topology evidence="1 9">Multi-pass membrane protein</topology>
    </subcellularLocation>
</comment>
<evidence type="ECO:0000256" key="3">
    <source>
        <dbReference type="ARBA" id="ARBA00022475"/>
    </source>
</evidence>
<evidence type="ECO:0000256" key="8">
    <source>
        <dbReference type="ARBA" id="ARBA00023136"/>
    </source>
</evidence>
<dbReference type="Gene3D" id="3.30.1360.200">
    <property type="match status" value="1"/>
</dbReference>
<keyword evidence="6 9" id="KW-1133">Transmembrane helix</keyword>
<feature type="domain" description="SecDF P1 head subdomain" evidence="13">
    <location>
        <begin position="200"/>
        <end position="317"/>
    </location>
</feature>
<dbReference type="Pfam" id="PF02355">
    <property type="entry name" value="SecD_SecF_C"/>
    <property type="match status" value="1"/>
</dbReference>
<gene>
    <name evidence="9 14" type="primary">secD</name>
    <name evidence="14" type="ORF">N1027_15420</name>
</gene>
<feature type="domain" description="Protein translocase subunit SecDF P1" evidence="12">
    <location>
        <begin position="70"/>
        <end position="126"/>
    </location>
</feature>
<keyword evidence="4 9" id="KW-0812">Transmembrane</keyword>
<accession>A0ABT2GTI0</accession>
<reference evidence="14" key="1">
    <citation type="submission" date="2022-08" db="EMBL/GenBank/DDBJ databases">
        <authorList>
            <person name="Deng Y."/>
            <person name="Han X.-F."/>
            <person name="Zhang Y.-Q."/>
        </authorList>
    </citation>
    <scope>NUCLEOTIDE SEQUENCE</scope>
    <source>
        <strain evidence="14">CPCC 205763</strain>
    </source>
</reference>
<feature type="transmembrane region" description="Helical" evidence="9">
    <location>
        <begin position="443"/>
        <end position="461"/>
    </location>
</feature>
<evidence type="ECO:0000259" key="11">
    <source>
        <dbReference type="Pfam" id="PF02355"/>
    </source>
</evidence>
<evidence type="ECO:0000256" key="2">
    <source>
        <dbReference type="ARBA" id="ARBA00022448"/>
    </source>
</evidence>
<dbReference type="NCBIfam" id="TIGR00916">
    <property type="entry name" value="2A0604s01"/>
    <property type="match status" value="1"/>
</dbReference>
<name>A0ABT2GTI0_9MICO</name>
<evidence type="ECO:0000256" key="1">
    <source>
        <dbReference type="ARBA" id="ARBA00004651"/>
    </source>
</evidence>
<dbReference type="RefSeq" id="WP_259509020.1">
    <property type="nucleotide sequence ID" value="NZ_JANLCM010000002.1"/>
</dbReference>
<evidence type="ECO:0000259" key="12">
    <source>
        <dbReference type="Pfam" id="PF21760"/>
    </source>
</evidence>
<evidence type="ECO:0000256" key="5">
    <source>
        <dbReference type="ARBA" id="ARBA00022927"/>
    </source>
</evidence>
<dbReference type="EMBL" id="JANLCM010000002">
    <property type="protein sequence ID" value="MCS5719527.1"/>
    <property type="molecule type" value="Genomic_DNA"/>
</dbReference>
<dbReference type="Pfam" id="PF21760">
    <property type="entry name" value="SecD_1st"/>
    <property type="match status" value="1"/>
</dbReference>
<comment type="caution">
    <text evidence="9">Lacks conserved residue(s) required for the propagation of feature annotation.</text>
</comment>
<dbReference type="Gene3D" id="3.30.70.3220">
    <property type="match status" value="1"/>
</dbReference>
<feature type="transmembrane region" description="Helical" evidence="9">
    <location>
        <begin position="467"/>
        <end position="490"/>
    </location>
</feature>
<dbReference type="InterPro" id="IPR048634">
    <property type="entry name" value="SecD_SecF_C"/>
</dbReference>
<evidence type="ECO:0000256" key="7">
    <source>
        <dbReference type="ARBA" id="ARBA00023010"/>
    </source>
</evidence>
<feature type="transmembrane region" description="Helical" evidence="9">
    <location>
        <begin position="391"/>
        <end position="414"/>
    </location>
</feature>
<evidence type="ECO:0000313" key="15">
    <source>
        <dbReference type="Proteomes" id="UP001165584"/>
    </source>
</evidence>
<dbReference type="Proteomes" id="UP001165584">
    <property type="component" value="Unassembled WGS sequence"/>
</dbReference>
<keyword evidence="8 9" id="KW-0472">Membrane</keyword>
<dbReference type="Pfam" id="PF22599">
    <property type="entry name" value="SecDF_P1_head"/>
    <property type="match status" value="1"/>
</dbReference>
<keyword evidence="15" id="KW-1185">Reference proteome</keyword>